<feature type="region of interest" description="Disordered" evidence="1">
    <location>
        <begin position="1"/>
        <end position="28"/>
    </location>
</feature>
<evidence type="ECO:0000313" key="3">
    <source>
        <dbReference type="EMBL" id="GMF46088.1"/>
    </source>
</evidence>
<evidence type="ECO:0000313" key="4">
    <source>
        <dbReference type="Proteomes" id="UP001165121"/>
    </source>
</evidence>
<feature type="compositionally biased region" description="Low complexity" evidence="1">
    <location>
        <begin position="185"/>
        <end position="218"/>
    </location>
</feature>
<feature type="compositionally biased region" description="Polar residues" evidence="1">
    <location>
        <begin position="1"/>
        <end position="23"/>
    </location>
</feature>
<evidence type="ECO:0000259" key="2">
    <source>
        <dbReference type="PROSITE" id="PS50280"/>
    </source>
</evidence>
<proteinExistence type="predicted"/>
<protein>
    <submittedName>
        <fullName evidence="3">Unnamed protein product</fullName>
    </submittedName>
</protein>
<dbReference type="Proteomes" id="UP001165121">
    <property type="component" value="Unassembled WGS sequence"/>
</dbReference>
<keyword evidence="4" id="KW-1185">Reference proteome</keyword>
<organism evidence="3 4">
    <name type="scientific">Phytophthora fragariaefolia</name>
    <dbReference type="NCBI Taxonomy" id="1490495"/>
    <lineage>
        <taxon>Eukaryota</taxon>
        <taxon>Sar</taxon>
        <taxon>Stramenopiles</taxon>
        <taxon>Oomycota</taxon>
        <taxon>Peronosporomycetes</taxon>
        <taxon>Peronosporales</taxon>
        <taxon>Peronosporaceae</taxon>
        <taxon>Phytophthora</taxon>
    </lineage>
</organism>
<dbReference type="AlphaFoldDB" id="A0A9W6XVE5"/>
<gene>
    <name evidence="3" type="ORF">Pfra01_001681800</name>
</gene>
<dbReference type="SMART" id="SM00317">
    <property type="entry name" value="SET"/>
    <property type="match status" value="1"/>
</dbReference>
<dbReference type="InterPro" id="IPR001214">
    <property type="entry name" value="SET_dom"/>
</dbReference>
<dbReference type="Pfam" id="PF00856">
    <property type="entry name" value="SET"/>
    <property type="match status" value="1"/>
</dbReference>
<dbReference type="InterPro" id="IPR046341">
    <property type="entry name" value="SET_dom_sf"/>
</dbReference>
<dbReference type="Gene3D" id="2.170.270.10">
    <property type="entry name" value="SET domain"/>
    <property type="match status" value="1"/>
</dbReference>
<reference evidence="3" key="1">
    <citation type="submission" date="2023-04" db="EMBL/GenBank/DDBJ databases">
        <title>Phytophthora fragariaefolia NBRC 109709.</title>
        <authorList>
            <person name="Ichikawa N."/>
            <person name="Sato H."/>
            <person name="Tonouchi N."/>
        </authorList>
    </citation>
    <scope>NUCLEOTIDE SEQUENCE</scope>
    <source>
        <strain evidence="3">NBRC 109709</strain>
    </source>
</reference>
<dbReference type="OrthoDB" id="57563at2759"/>
<dbReference type="EMBL" id="BSXT01001915">
    <property type="protein sequence ID" value="GMF46088.1"/>
    <property type="molecule type" value="Genomic_DNA"/>
</dbReference>
<feature type="region of interest" description="Disordered" evidence="1">
    <location>
        <begin position="111"/>
        <end position="142"/>
    </location>
</feature>
<feature type="domain" description="SET" evidence="2">
    <location>
        <begin position="382"/>
        <end position="506"/>
    </location>
</feature>
<feature type="compositionally biased region" description="Polar residues" evidence="1">
    <location>
        <begin position="111"/>
        <end position="123"/>
    </location>
</feature>
<dbReference type="PROSITE" id="PS50280">
    <property type="entry name" value="SET"/>
    <property type="match status" value="1"/>
</dbReference>
<feature type="compositionally biased region" description="Polar residues" evidence="1">
    <location>
        <begin position="227"/>
        <end position="243"/>
    </location>
</feature>
<accession>A0A9W6XVE5</accession>
<name>A0A9W6XVE5_9STRA</name>
<sequence length="535" mass="57102">MHSSPPSKRNRTASSALESSTNFDTKRRKITIERGSGDAVAGSIHCESPTGQPYRETAAVVPDSSVSSALVAVAPTRPSTRSSNLAKFKKTTVLTVIKTVTTVTTTLTTRVSRASPRSTSSVNKAPLGEISAQPAPETSGVGAPAVSEYLLSGSTRTRSRRVVLPEGVNASVTMQVAPLAEFQLSPPSSSKEGSTSPRSSQSTETEPSLPSTPTRSPSIPDAARSPATASSQASTVAPWSPQSPFRARRQKRADVVPRWYTEAVASDSDDSETGPFVGSPLPSARPPVASALMSSPGFTVVGRASANPPRDEWQLETWPDDVQFISAQLNPHHWKFPAVSAGVRGGIGCGCEGRCNATTCLNARSSRFCTEYNCTFVAECGNGLHESRALAIGRNLRTGMRGLVAQAAIPAGEVIGQYLGHMDLFGPPCKNSPVNDGYRMHRRTRSTGNKFVGIDALEVGGNLRFTNHACNPSARFHEVQTGQRLTVVAVSIRDIYPGEEMTVTYGNKLWFVCRCGWSGCQHRHLQQLHQLSEAA</sequence>
<dbReference type="SUPFAM" id="SSF82199">
    <property type="entry name" value="SET domain"/>
    <property type="match status" value="1"/>
</dbReference>
<feature type="region of interest" description="Disordered" evidence="1">
    <location>
        <begin position="181"/>
        <end position="252"/>
    </location>
</feature>
<comment type="caution">
    <text evidence="3">The sequence shown here is derived from an EMBL/GenBank/DDBJ whole genome shotgun (WGS) entry which is preliminary data.</text>
</comment>
<evidence type="ECO:0000256" key="1">
    <source>
        <dbReference type="SAM" id="MobiDB-lite"/>
    </source>
</evidence>